<dbReference type="Pfam" id="PF01037">
    <property type="entry name" value="AsnC_trans_reg"/>
    <property type="match status" value="1"/>
</dbReference>
<name>A0A3E0DPQ5_9GAMM</name>
<dbReference type="SUPFAM" id="SSF46785">
    <property type="entry name" value="Winged helix' DNA-binding domain"/>
    <property type="match status" value="1"/>
</dbReference>
<reference evidence="5 6" key="1">
    <citation type="submission" date="2018-08" db="EMBL/GenBank/DDBJ databases">
        <title>Genomic Encyclopedia of Type Strains, Phase III (KMG-III): the genomes of soil and plant-associated and newly described type strains.</title>
        <authorList>
            <person name="Whitman W."/>
        </authorList>
    </citation>
    <scope>NUCLEOTIDE SEQUENCE [LARGE SCALE GENOMIC DNA]</scope>
    <source>
        <strain evidence="5 6">CECT 7375</strain>
    </source>
</reference>
<dbReference type="AlphaFoldDB" id="A0A3E0DPQ5"/>
<dbReference type="PANTHER" id="PTHR30154:SF34">
    <property type="entry name" value="TRANSCRIPTIONAL REGULATOR AZLB"/>
    <property type="match status" value="1"/>
</dbReference>
<dbReference type="InterPro" id="IPR036388">
    <property type="entry name" value="WH-like_DNA-bd_sf"/>
</dbReference>
<evidence type="ECO:0000313" key="5">
    <source>
        <dbReference type="EMBL" id="REG84920.1"/>
    </source>
</evidence>
<dbReference type="GO" id="GO:0043200">
    <property type="term" value="P:response to amino acid"/>
    <property type="evidence" value="ECO:0007669"/>
    <property type="project" value="TreeGrafter"/>
</dbReference>
<organism evidence="5 6">
    <name type="scientific">Marinomonas pollencensis</name>
    <dbReference type="NCBI Taxonomy" id="491954"/>
    <lineage>
        <taxon>Bacteria</taxon>
        <taxon>Pseudomonadati</taxon>
        <taxon>Pseudomonadota</taxon>
        <taxon>Gammaproteobacteria</taxon>
        <taxon>Oceanospirillales</taxon>
        <taxon>Oceanospirillaceae</taxon>
        <taxon>Marinomonas</taxon>
    </lineage>
</organism>
<dbReference type="InterPro" id="IPR000485">
    <property type="entry name" value="AsnC-type_HTH_dom"/>
</dbReference>
<dbReference type="EMBL" id="QUNG01000003">
    <property type="protein sequence ID" value="REG84920.1"/>
    <property type="molecule type" value="Genomic_DNA"/>
</dbReference>
<comment type="caution">
    <text evidence="5">The sequence shown here is derived from an EMBL/GenBank/DDBJ whole genome shotgun (WGS) entry which is preliminary data.</text>
</comment>
<dbReference type="Gene3D" id="1.10.10.10">
    <property type="entry name" value="Winged helix-like DNA-binding domain superfamily/Winged helix DNA-binding domain"/>
    <property type="match status" value="1"/>
</dbReference>
<dbReference type="GO" id="GO:0043565">
    <property type="term" value="F:sequence-specific DNA binding"/>
    <property type="evidence" value="ECO:0007669"/>
    <property type="project" value="InterPro"/>
</dbReference>
<feature type="domain" description="HTH asnC-type" evidence="4">
    <location>
        <begin position="7"/>
        <end position="68"/>
    </location>
</feature>
<dbReference type="Proteomes" id="UP000256542">
    <property type="component" value="Unassembled WGS sequence"/>
</dbReference>
<dbReference type="CDD" id="cd00090">
    <property type="entry name" value="HTH_ARSR"/>
    <property type="match status" value="1"/>
</dbReference>
<dbReference type="GO" id="GO:0005829">
    <property type="term" value="C:cytosol"/>
    <property type="evidence" value="ECO:0007669"/>
    <property type="project" value="TreeGrafter"/>
</dbReference>
<keyword evidence="6" id="KW-1185">Reference proteome</keyword>
<dbReference type="InterPro" id="IPR019885">
    <property type="entry name" value="Tscrpt_reg_HTH_AsnC-type_CS"/>
</dbReference>
<dbReference type="SMART" id="SM00344">
    <property type="entry name" value="HTH_ASNC"/>
    <property type="match status" value="1"/>
</dbReference>
<proteinExistence type="predicted"/>
<keyword evidence="2" id="KW-0238">DNA-binding</keyword>
<dbReference type="PANTHER" id="PTHR30154">
    <property type="entry name" value="LEUCINE-RESPONSIVE REGULATORY PROTEIN"/>
    <property type="match status" value="1"/>
</dbReference>
<dbReference type="InterPro" id="IPR011991">
    <property type="entry name" value="ArsR-like_HTH"/>
</dbReference>
<evidence type="ECO:0000259" key="4">
    <source>
        <dbReference type="PROSITE" id="PS50956"/>
    </source>
</evidence>
<keyword evidence="1" id="KW-0805">Transcription regulation</keyword>
<dbReference type="PRINTS" id="PR00033">
    <property type="entry name" value="HTHASNC"/>
</dbReference>
<dbReference type="Pfam" id="PF13412">
    <property type="entry name" value="HTH_24"/>
    <property type="match status" value="1"/>
</dbReference>
<dbReference type="PROSITE" id="PS00519">
    <property type="entry name" value="HTH_ASNC_1"/>
    <property type="match status" value="1"/>
</dbReference>
<dbReference type="InterPro" id="IPR019888">
    <property type="entry name" value="Tscrpt_reg_AsnC-like"/>
</dbReference>
<sequence length="157" mass="17653">MEIGATMDRIDKEILKIIQSDGRLSTAELSEKVGLSPSPCARRLKRLEEEGYIESYQARLNKTKIGIGMSFFVDVRLNNHQASSVEDFERDISNIEEAINVHIVSGAYDYLVEVVSKDLAGFEAFTRKLHRLSSVKDFHTHLAVRQVKGSAALPIYL</sequence>
<evidence type="ECO:0000256" key="3">
    <source>
        <dbReference type="ARBA" id="ARBA00023163"/>
    </source>
</evidence>
<gene>
    <name evidence="5" type="ORF">DFP81_103118</name>
</gene>
<dbReference type="Gene3D" id="3.30.70.920">
    <property type="match status" value="1"/>
</dbReference>
<dbReference type="SUPFAM" id="SSF54909">
    <property type="entry name" value="Dimeric alpha+beta barrel"/>
    <property type="match status" value="1"/>
</dbReference>
<dbReference type="InterPro" id="IPR019887">
    <property type="entry name" value="Tscrpt_reg_AsnC/Lrp_C"/>
</dbReference>
<dbReference type="PROSITE" id="PS50956">
    <property type="entry name" value="HTH_ASNC_2"/>
    <property type="match status" value="1"/>
</dbReference>
<dbReference type="GO" id="GO:0006355">
    <property type="term" value="P:regulation of DNA-templated transcription"/>
    <property type="evidence" value="ECO:0007669"/>
    <property type="project" value="UniProtKB-ARBA"/>
</dbReference>
<dbReference type="InterPro" id="IPR036390">
    <property type="entry name" value="WH_DNA-bd_sf"/>
</dbReference>
<evidence type="ECO:0000256" key="2">
    <source>
        <dbReference type="ARBA" id="ARBA00023125"/>
    </source>
</evidence>
<evidence type="ECO:0000256" key="1">
    <source>
        <dbReference type="ARBA" id="ARBA00023015"/>
    </source>
</evidence>
<keyword evidence="3" id="KW-0804">Transcription</keyword>
<protein>
    <submittedName>
        <fullName evidence="5">AsnC family transcriptional regulator</fullName>
    </submittedName>
</protein>
<evidence type="ECO:0000313" key="6">
    <source>
        <dbReference type="Proteomes" id="UP000256542"/>
    </source>
</evidence>
<dbReference type="InterPro" id="IPR011008">
    <property type="entry name" value="Dimeric_a/b-barrel"/>
</dbReference>
<accession>A0A3E0DPQ5</accession>